<reference evidence="1 2" key="1">
    <citation type="submission" date="2019-03" db="EMBL/GenBank/DDBJ databases">
        <title>Genomic Encyclopedia of Type Strains, Phase IV (KMG-IV): sequencing the most valuable type-strain genomes for metagenomic binning, comparative biology and taxonomic classification.</title>
        <authorList>
            <person name="Goeker M."/>
        </authorList>
    </citation>
    <scope>NUCLEOTIDE SEQUENCE [LARGE SCALE GENOMIC DNA]</scope>
    <source>
        <strain evidence="1 2">DSM 15505</strain>
    </source>
</reference>
<name>A0A4R7JL23_9GAMM</name>
<dbReference type="EMBL" id="SOAX01000007">
    <property type="protein sequence ID" value="TDT37723.1"/>
    <property type="molecule type" value="Genomic_DNA"/>
</dbReference>
<keyword evidence="2" id="KW-1185">Reference proteome</keyword>
<dbReference type="AlphaFoldDB" id="A0A4R7JL23"/>
<proteinExistence type="predicted"/>
<organism evidence="1 2">
    <name type="scientific">Halospina denitrificans</name>
    <dbReference type="NCBI Taxonomy" id="332522"/>
    <lineage>
        <taxon>Bacteria</taxon>
        <taxon>Pseudomonadati</taxon>
        <taxon>Pseudomonadota</taxon>
        <taxon>Gammaproteobacteria</taxon>
        <taxon>Halospina</taxon>
    </lineage>
</organism>
<dbReference type="InterPro" id="IPR007362">
    <property type="entry name" value="DUF429"/>
</dbReference>
<dbReference type="Pfam" id="PF04250">
    <property type="entry name" value="DUF429"/>
    <property type="match status" value="1"/>
</dbReference>
<sequence>MTINLIGVDCATDPRNMGYAFGTFSEQGAVVEKAVLGTRELPPAKAIADWLTHRSGPTLLALDAPLGWPDPMAQQLATHNAGEPLNGTANDLFRRETDRFIRERIGKQSLDVGADRIARTAHAALELLESVRHLLQCPITLAWNPAFDGLRAIEVYPAATLVAHGIESTGYKAANGQAARERVAQSVGSLIQIDAPIPAMESKSDALDAVICLLAAQDFLTGKAMPPNNHAPTLKEGWIWVRDPVKW</sequence>
<accession>A0A4R7JL23</accession>
<comment type="caution">
    <text evidence="1">The sequence shown here is derived from an EMBL/GenBank/DDBJ whole genome shotgun (WGS) entry which is preliminary data.</text>
</comment>
<gene>
    <name evidence="1" type="ORF">DES49_2681</name>
</gene>
<evidence type="ECO:0000313" key="2">
    <source>
        <dbReference type="Proteomes" id="UP000295830"/>
    </source>
</evidence>
<dbReference type="OrthoDB" id="4870479at2"/>
<dbReference type="RefSeq" id="WP_133736921.1">
    <property type="nucleotide sequence ID" value="NZ_SOAX01000007.1"/>
</dbReference>
<evidence type="ECO:0000313" key="1">
    <source>
        <dbReference type="EMBL" id="TDT37723.1"/>
    </source>
</evidence>
<dbReference type="Proteomes" id="UP000295830">
    <property type="component" value="Unassembled WGS sequence"/>
</dbReference>
<protein>
    <submittedName>
        <fullName evidence="1">Uncharacterized protein DUF429</fullName>
    </submittedName>
</protein>